<dbReference type="Pfam" id="PF15082">
    <property type="entry name" value="DUF4549"/>
    <property type="match status" value="1"/>
</dbReference>
<reference evidence="3 4" key="1">
    <citation type="submission" date="2016-11" db="EMBL/GenBank/DDBJ databases">
        <title>The macronuclear genome of Stentor coeruleus: a giant cell with tiny introns.</title>
        <authorList>
            <person name="Slabodnick M."/>
            <person name="Ruby J.G."/>
            <person name="Reiff S.B."/>
            <person name="Swart E.C."/>
            <person name="Gosai S."/>
            <person name="Prabakaran S."/>
            <person name="Witkowska E."/>
            <person name="Larue G.E."/>
            <person name="Fisher S."/>
            <person name="Freeman R.M."/>
            <person name="Gunawardena J."/>
            <person name="Chu W."/>
            <person name="Stover N.A."/>
            <person name="Gregory B.D."/>
            <person name="Nowacki M."/>
            <person name="Derisi J."/>
            <person name="Roy S.W."/>
            <person name="Marshall W.F."/>
            <person name="Sood P."/>
        </authorList>
    </citation>
    <scope>NUCLEOTIDE SEQUENCE [LARGE SCALE GENOMIC DNA]</scope>
    <source>
        <strain evidence="3">WM001</strain>
    </source>
</reference>
<feature type="coiled-coil region" evidence="1">
    <location>
        <begin position="1682"/>
        <end position="1709"/>
    </location>
</feature>
<feature type="coiled-coil region" evidence="1">
    <location>
        <begin position="1978"/>
        <end position="2044"/>
    </location>
</feature>
<keyword evidence="4" id="KW-1185">Reference proteome</keyword>
<dbReference type="Proteomes" id="UP000187209">
    <property type="component" value="Unassembled WGS sequence"/>
</dbReference>
<protein>
    <recommendedName>
        <fullName evidence="2">DUF4549 domain-containing protein</fullName>
    </recommendedName>
</protein>
<accession>A0A1R2BBJ8</accession>
<dbReference type="OrthoDB" id="76966at2759"/>
<name>A0A1R2BBJ8_9CILI</name>
<evidence type="ECO:0000259" key="2">
    <source>
        <dbReference type="Pfam" id="PF15082"/>
    </source>
</evidence>
<organism evidence="3 4">
    <name type="scientific">Stentor coeruleus</name>
    <dbReference type="NCBI Taxonomy" id="5963"/>
    <lineage>
        <taxon>Eukaryota</taxon>
        <taxon>Sar</taxon>
        <taxon>Alveolata</taxon>
        <taxon>Ciliophora</taxon>
        <taxon>Postciliodesmatophora</taxon>
        <taxon>Heterotrichea</taxon>
        <taxon>Heterotrichida</taxon>
        <taxon>Stentoridae</taxon>
        <taxon>Stentor</taxon>
    </lineage>
</organism>
<dbReference type="EMBL" id="MPUH01000772">
    <property type="protein sequence ID" value="OMJ74126.1"/>
    <property type="molecule type" value="Genomic_DNA"/>
</dbReference>
<evidence type="ECO:0000313" key="4">
    <source>
        <dbReference type="Proteomes" id="UP000187209"/>
    </source>
</evidence>
<evidence type="ECO:0000256" key="1">
    <source>
        <dbReference type="SAM" id="Coils"/>
    </source>
</evidence>
<dbReference type="PANTHER" id="PTHR33331">
    <property type="entry name" value="COILED-COIL DOMAIN-CONTAINING PROTEIN 162"/>
    <property type="match status" value="1"/>
</dbReference>
<feature type="domain" description="DUF4549" evidence="2">
    <location>
        <begin position="59"/>
        <end position="143"/>
    </location>
</feature>
<dbReference type="PANTHER" id="PTHR33331:SF13">
    <property type="entry name" value="COILED-COIL DOMAIN CONTAINING 162"/>
    <property type="match status" value="1"/>
</dbReference>
<dbReference type="InterPro" id="IPR029376">
    <property type="entry name" value="DUF4549"/>
</dbReference>
<evidence type="ECO:0000313" key="3">
    <source>
        <dbReference type="EMBL" id="OMJ74126.1"/>
    </source>
</evidence>
<dbReference type="InterPro" id="IPR040401">
    <property type="entry name" value="CCDC162"/>
</dbReference>
<sequence length="2089" mass="245251">MEEELAFKDTQELNFLISRINSAYQVYRDLLNPTVTWDTQRAKDSAINPEYVPQQSVFLKDPTIQKQFRDEIIEKISEVPSPHPLHLQCDLLLEEFLSLKLKSNPELIRSTLSKFYYVQVQYLQQFKYKFILNWANNCQYTSINTNLVKEKLREIDNEVLDCVEAYERLRNNDDVPLVPSKQEPGRTEICILPKDADYYIRTGAKNLSNSRSLYCLSCKIKWAWVANRTDIWKKSVCFLAGLKNKSIERMKLLTGQEDIGEQKVIVSLVTNINLKNLKKQQEIQRRAKAHHSTFAEEHKNLNEQLLNSSNDQIDQPPLIITNLKQLNGLLDTICKEFKLLGDVESDDGHSLSYQINDLLPKLFEIQRKRQEWKPYEPPEKDLVTLRMGYIQSLKRGGTIKRYSTEILPHQMTGYKFFKPLSIKEPDWLNLKQLNPQIPQWQKRQQLRLNEFGKIDSLLKASFDLLDVQDLPTINRVIEEFSMNYCERASKRGVLRTELGLSDDDIKKRYFSTLLIDTNSSVNPIGEEQIDLPLIAIKGLYTLKLLKSRSMKQKLFEIFNFFRSVERKLCLDLNDIQKSYKVKPTTQSSNPLLESLDGEITQYMPDKMPEIYGRQDLIEYLEGSIYVVDEIGEYIMYSLAEKDVRKILDELLLLGSYYIDKYEVWSEEQGENFPVIDRDFLTNEMLEEEVRFQEVKTKLISDYLEIYKHSIETDQQLKLAQKMSDLIALRPRLYLHGSYFTQGYWAHSEALEQHSMFLKSILSEYCQYDIHEIKPHLYLISEIWEKVENTINEISVIHETENPIALSTLEQASWENSYEIWRTSTSYSSPFRNDLIIDNPSQSLHLMNLVKEELKEKPLLPLLLPSMFETKVRGPIPKDIPSDLQLLCNVIEAFRFRSLLEQHFEENIIFEGIYRKQCLNMKRESFEMEFINFYGGNPHMSNLRDWPGSKASFKLPAYELTPLLTEHLDFKSQTCYKNLILSTGLEELRAVTEYHITHKHLLIIATQLNQYACDKWERQIAEIEIAKSMNYVTKKTKVHWPNVLGRKGEGLIEEKAENEVKSIKARIYSQVSENFVDPRKFKLAHREEMRSNFNRIMKKYIGVLGEKSPYQEVISRNLISLLVNGYCREILRDIYTQSIKIHIIKVSQELKRLLRIIPPEVYNEHFVSSNIFDSEGKLVNIKIALNTETILNFPNIKSHEPWKNWDPYFYAETPDVISKKIKSLAFRPRTNINGVSNITIEHEWPFTSQSKSILEVLRAVVHIIQIKLLIKFLSMNNIHVMDLQEIVLEGKNYWRKKEIMETDEMNLKAVDGLISESSPIDGFYMKIKETLDELTVLNDQILELPIENQVPYIIETAKLNYQKFAIVVFESFTKSLEDQRPIDSSELLSLLTPAFRYNRKSLYVKKNAAKQAEGCLLVTLCEEKLFIDNSPREHISSAYIPEIDTAFLPNSLHIRKYAGDFHRQLEKRLLEHVHIKQVKEQIGALDTIKGYLENVLHALRLKGAYFLLKTSEEVVACPKLYSKIVKNYNNTIGLKSSIAAKVIREDEYLAKSISEAKILKETFLMHLCKYTVGFIQNECGYVLDTSRLQNNISIHNEFTCNADRNYNDITRKIGSLHYYMNILRNRCTLVEAPTCGKAHVYLVKDMTKLTKKFADNIVKFKETEFRAREESFLLQKSYYDRLGRQKDEEIKELNGTLKNLQSNLDNIVNSQLSQKGNSLIYELDRYHRRLQEIKANMKLMPKQIRDIVYLDYKEEIETNNRKIQDLKKNFHHFKAQLTQELKADISFHKTQVFTEIQGKTSKSKAKQINNLLNEDISFTKKKQKLDLDNLQSQITKIRFMKIWAKHYRKHKFQVNIKDLQKQLEMNQQFWEQLNESQRREALLKQELSYTQQSLASAEKLADKLQTSIEDMNNQRLRLQQYKSNKGKRLNELEARVKQQEKIEHKDNQILLTQFYIQKERMQSLQISEEKAGQEYIPHHKRYQRELKFLKKTLEREQNMKLSAFEELNKFRNEMKNFNKDPESRVRDLRSEYQKLATELKSIKDQNTVFKQRLNDIGDDDFLSKFSGKKQTDFLNTVSSKASGAEKSLDL</sequence>
<keyword evidence="1" id="KW-0175">Coiled coil</keyword>
<comment type="caution">
    <text evidence="3">The sequence shown here is derived from an EMBL/GenBank/DDBJ whole genome shotgun (WGS) entry which is preliminary data.</text>
</comment>
<gene>
    <name evidence="3" type="ORF">SteCoe_27013</name>
</gene>
<proteinExistence type="predicted"/>
<feature type="coiled-coil region" evidence="1">
    <location>
        <begin position="1893"/>
        <end position="1941"/>
    </location>
</feature>